<evidence type="ECO:0000313" key="2">
    <source>
        <dbReference type="EMBL" id="KAH1115131.1"/>
    </source>
</evidence>
<feature type="compositionally biased region" description="Polar residues" evidence="1">
    <location>
        <begin position="71"/>
        <end position="85"/>
    </location>
</feature>
<comment type="caution">
    <text evidence="2">The sequence shown here is derived from an EMBL/GenBank/DDBJ whole genome shotgun (WGS) entry which is preliminary data.</text>
</comment>
<feature type="region of interest" description="Disordered" evidence="1">
    <location>
        <begin position="43"/>
        <end position="124"/>
    </location>
</feature>
<protein>
    <submittedName>
        <fullName evidence="2">Uncharacterized protein</fullName>
    </submittedName>
</protein>
<evidence type="ECO:0000313" key="3">
    <source>
        <dbReference type="Proteomes" id="UP000828251"/>
    </source>
</evidence>
<gene>
    <name evidence="2" type="ORF">J1N35_008509</name>
</gene>
<organism evidence="2 3">
    <name type="scientific">Gossypium stocksii</name>
    <dbReference type="NCBI Taxonomy" id="47602"/>
    <lineage>
        <taxon>Eukaryota</taxon>
        <taxon>Viridiplantae</taxon>
        <taxon>Streptophyta</taxon>
        <taxon>Embryophyta</taxon>
        <taxon>Tracheophyta</taxon>
        <taxon>Spermatophyta</taxon>
        <taxon>Magnoliopsida</taxon>
        <taxon>eudicotyledons</taxon>
        <taxon>Gunneridae</taxon>
        <taxon>Pentapetalae</taxon>
        <taxon>rosids</taxon>
        <taxon>malvids</taxon>
        <taxon>Malvales</taxon>
        <taxon>Malvaceae</taxon>
        <taxon>Malvoideae</taxon>
        <taxon>Gossypium</taxon>
    </lineage>
</organism>
<reference evidence="2 3" key="1">
    <citation type="journal article" date="2021" name="Plant Biotechnol. J.">
        <title>Multi-omics assisted identification of the key and species-specific regulatory components of drought-tolerant mechanisms in Gossypium stocksii.</title>
        <authorList>
            <person name="Yu D."/>
            <person name="Ke L."/>
            <person name="Zhang D."/>
            <person name="Wu Y."/>
            <person name="Sun Y."/>
            <person name="Mei J."/>
            <person name="Sun J."/>
            <person name="Sun Y."/>
        </authorList>
    </citation>
    <scope>NUCLEOTIDE SEQUENCE [LARGE SCALE GENOMIC DNA]</scope>
    <source>
        <strain evidence="3">cv. E1</strain>
        <tissue evidence="2">Leaf</tissue>
    </source>
</reference>
<accession>A0A9D3W8K0</accession>
<sequence length="124" mass="13793">MGRHSSIFGTDLNFDDHYQSSADFVRHMGYRRIDNLLLTIRSDESTSNPLFEDENESVDEEEGVANAVDGSESNPDPIWQSSPNGSEVALFSKQEHVQFESEPCGSDNNGLDNAPDLRSTIQNI</sequence>
<dbReference type="AlphaFoldDB" id="A0A9D3W8K0"/>
<evidence type="ECO:0000256" key="1">
    <source>
        <dbReference type="SAM" id="MobiDB-lite"/>
    </source>
</evidence>
<keyword evidence="3" id="KW-1185">Reference proteome</keyword>
<dbReference type="EMBL" id="JAIQCV010000003">
    <property type="protein sequence ID" value="KAH1115131.1"/>
    <property type="molecule type" value="Genomic_DNA"/>
</dbReference>
<proteinExistence type="predicted"/>
<feature type="compositionally biased region" description="Acidic residues" evidence="1">
    <location>
        <begin position="51"/>
        <end position="63"/>
    </location>
</feature>
<dbReference type="Proteomes" id="UP000828251">
    <property type="component" value="Unassembled WGS sequence"/>
</dbReference>
<name>A0A9D3W8K0_9ROSI</name>